<dbReference type="GO" id="GO:0000155">
    <property type="term" value="F:phosphorelay sensor kinase activity"/>
    <property type="evidence" value="ECO:0007669"/>
    <property type="project" value="TreeGrafter"/>
</dbReference>
<dbReference type="InterPro" id="IPR011006">
    <property type="entry name" value="CheY-like_superfamily"/>
</dbReference>
<feature type="domain" description="Histidine kinase" evidence="7">
    <location>
        <begin position="19"/>
        <end position="237"/>
    </location>
</feature>
<dbReference type="AlphaFoldDB" id="A0A9D9IFQ6"/>
<dbReference type="GO" id="GO:0043565">
    <property type="term" value="F:sequence-specific DNA binding"/>
    <property type="evidence" value="ECO:0007669"/>
    <property type="project" value="InterPro"/>
</dbReference>
<dbReference type="InterPro" id="IPR005467">
    <property type="entry name" value="His_kinase_dom"/>
</dbReference>
<dbReference type="PROSITE" id="PS50110">
    <property type="entry name" value="RESPONSE_REGULATORY"/>
    <property type="match status" value="1"/>
</dbReference>
<name>A0A9D9IFQ6_9BACT</name>
<comment type="caution">
    <text evidence="5">Lacks conserved residue(s) required for the propagation of feature annotation.</text>
</comment>
<keyword evidence="1" id="KW-0597">Phosphoprotein</keyword>
<dbReference type="SUPFAM" id="SSF55874">
    <property type="entry name" value="ATPase domain of HSP90 chaperone/DNA topoisomerase II/histidine kinase"/>
    <property type="match status" value="1"/>
</dbReference>
<organism evidence="9 10">
    <name type="scientific">Candidatus Cryptobacteroides faecavium</name>
    <dbReference type="NCBI Taxonomy" id="2840762"/>
    <lineage>
        <taxon>Bacteria</taxon>
        <taxon>Pseudomonadati</taxon>
        <taxon>Bacteroidota</taxon>
        <taxon>Bacteroidia</taxon>
        <taxon>Bacteroidales</taxon>
        <taxon>Candidatus Cryptobacteroides</taxon>
    </lineage>
</organism>
<dbReference type="InterPro" id="IPR009057">
    <property type="entry name" value="Homeodomain-like_sf"/>
</dbReference>
<reference evidence="9" key="2">
    <citation type="journal article" date="2021" name="PeerJ">
        <title>Extensive microbial diversity within the chicken gut microbiome revealed by metagenomics and culture.</title>
        <authorList>
            <person name="Gilroy R."/>
            <person name="Ravi A."/>
            <person name="Getino M."/>
            <person name="Pursley I."/>
            <person name="Horton D.L."/>
            <person name="Alikhan N.F."/>
            <person name="Baker D."/>
            <person name="Gharbi K."/>
            <person name="Hall N."/>
            <person name="Watson M."/>
            <person name="Adriaenssens E.M."/>
            <person name="Foster-Nyarko E."/>
            <person name="Jarju S."/>
            <person name="Secka A."/>
            <person name="Antonio M."/>
            <person name="Oren A."/>
            <person name="Chaudhuri R.R."/>
            <person name="La Ragione R."/>
            <person name="Hildebrand F."/>
            <person name="Pallen M.J."/>
        </authorList>
    </citation>
    <scope>NUCLEOTIDE SEQUENCE</scope>
    <source>
        <strain evidence="9">B2-22910</strain>
    </source>
</reference>
<dbReference type="EMBL" id="JADIMB010000137">
    <property type="protein sequence ID" value="MBO8471967.1"/>
    <property type="molecule type" value="Genomic_DNA"/>
</dbReference>
<dbReference type="SUPFAM" id="SSF46689">
    <property type="entry name" value="Homeodomain-like"/>
    <property type="match status" value="1"/>
</dbReference>
<dbReference type="PANTHER" id="PTHR43547:SF2">
    <property type="entry name" value="HYBRID SIGNAL TRANSDUCTION HISTIDINE KINASE C"/>
    <property type="match status" value="1"/>
</dbReference>
<dbReference type="InterPro" id="IPR018062">
    <property type="entry name" value="HTH_AraC-typ_CS"/>
</dbReference>
<dbReference type="GO" id="GO:0003700">
    <property type="term" value="F:DNA-binding transcription factor activity"/>
    <property type="evidence" value="ECO:0007669"/>
    <property type="project" value="InterPro"/>
</dbReference>
<dbReference type="SMART" id="SM00342">
    <property type="entry name" value="HTH_ARAC"/>
    <property type="match status" value="1"/>
</dbReference>
<feature type="domain" description="Response regulatory" evidence="8">
    <location>
        <begin position="280"/>
        <end position="395"/>
    </location>
</feature>
<dbReference type="Proteomes" id="UP000823603">
    <property type="component" value="Unassembled WGS sequence"/>
</dbReference>
<sequence length="537" mass="61229">MEAKRKEELLDSTVQLFENIAQELTMPVTMISGPCQQILEYEKSDSFIRQHSEKILQQSGKLQSMLKMFQNFRDSNDSGQSRAQMFNVSELAEEISKTFTRHAEDRKNTFIKTIQPNLVWNTAYKEVATVMEMLLTDAFINAEKNGMVSLEINTAENLLKIAISNSGANGNMERLSETFEKISAIEYPNNVNTSGLSFNNEMRLVVCKSIVTKLGGHIAADSKDGKTMLTLSLPPMNISEEKTIEKYSSYEELQEGARIENAEMYKEQLMDFDTVLERPTMYITGKDPEIMNFIAELFSSQYNIKMFNDCNEALYAIHNTQPDIMIFEYMTRLDEVTNAIKAVKADKVTANIPILILSGDRHTDENVRSIEAGADMCIGLPLDIKYLRASVEQLMNKLKSLQDYYKSSVSAYQFTYGRILHREDKEFIDKMMKIISENISDTNVTTAFIAEKLGVSVRTLYNKLEGLISTTPNNIIKEFRLSYAEQLLTTTKLTIDEIIFKSGFANRGTFFKNFSAKYGCTPKSYRAKLNNRLKDER</sequence>
<protein>
    <submittedName>
        <fullName evidence="9">Helix-turn-helix domain-containing protein</fullName>
    </submittedName>
</protein>
<evidence type="ECO:0000256" key="1">
    <source>
        <dbReference type="ARBA" id="ARBA00022553"/>
    </source>
</evidence>
<keyword evidence="2" id="KW-0805">Transcription regulation</keyword>
<dbReference type="SUPFAM" id="SSF52172">
    <property type="entry name" value="CheY-like"/>
    <property type="match status" value="1"/>
</dbReference>
<dbReference type="Pfam" id="PF12833">
    <property type="entry name" value="HTH_18"/>
    <property type="match status" value="1"/>
</dbReference>
<evidence type="ECO:0000313" key="9">
    <source>
        <dbReference type="EMBL" id="MBO8471967.1"/>
    </source>
</evidence>
<dbReference type="Gene3D" id="3.40.50.2300">
    <property type="match status" value="1"/>
</dbReference>
<reference evidence="9" key="1">
    <citation type="submission" date="2020-10" db="EMBL/GenBank/DDBJ databases">
        <authorList>
            <person name="Gilroy R."/>
        </authorList>
    </citation>
    <scope>NUCLEOTIDE SEQUENCE</scope>
    <source>
        <strain evidence="9">B2-22910</strain>
    </source>
</reference>
<evidence type="ECO:0000313" key="10">
    <source>
        <dbReference type="Proteomes" id="UP000823603"/>
    </source>
</evidence>
<dbReference type="PROSITE" id="PS01124">
    <property type="entry name" value="HTH_ARAC_FAMILY_2"/>
    <property type="match status" value="1"/>
</dbReference>
<evidence type="ECO:0000256" key="5">
    <source>
        <dbReference type="PROSITE-ProRule" id="PRU00169"/>
    </source>
</evidence>
<dbReference type="InterPro" id="IPR018060">
    <property type="entry name" value="HTH_AraC"/>
</dbReference>
<feature type="domain" description="HTH araC/xylS-type" evidence="6">
    <location>
        <begin position="429"/>
        <end position="528"/>
    </location>
</feature>
<evidence type="ECO:0000256" key="2">
    <source>
        <dbReference type="ARBA" id="ARBA00023015"/>
    </source>
</evidence>
<evidence type="ECO:0000256" key="3">
    <source>
        <dbReference type="ARBA" id="ARBA00023125"/>
    </source>
</evidence>
<dbReference type="CDD" id="cd00156">
    <property type="entry name" value="REC"/>
    <property type="match status" value="1"/>
</dbReference>
<dbReference type="PROSITE" id="PS00041">
    <property type="entry name" value="HTH_ARAC_FAMILY_1"/>
    <property type="match status" value="1"/>
</dbReference>
<evidence type="ECO:0000259" key="6">
    <source>
        <dbReference type="PROSITE" id="PS01124"/>
    </source>
</evidence>
<accession>A0A9D9IFQ6</accession>
<evidence type="ECO:0000259" key="8">
    <source>
        <dbReference type="PROSITE" id="PS50110"/>
    </source>
</evidence>
<proteinExistence type="predicted"/>
<dbReference type="Gene3D" id="3.30.565.10">
    <property type="entry name" value="Histidine kinase-like ATPase, C-terminal domain"/>
    <property type="match status" value="1"/>
</dbReference>
<keyword evidence="3" id="KW-0238">DNA-binding</keyword>
<keyword evidence="4" id="KW-0804">Transcription</keyword>
<gene>
    <name evidence="9" type="ORF">IAB82_09290</name>
</gene>
<evidence type="ECO:0000259" key="7">
    <source>
        <dbReference type="PROSITE" id="PS50109"/>
    </source>
</evidence>
<dbReference type="PANTHER" id="PTHR43547">
    <property type="entry name" value="TWO-COMPONENT HISTIDINE KINASE"/>
    <property type="match status" value="1"/>
</dbReference>
<dbReference type="Gene3D" id="1.10.10.60">
    <property type="entry name" value="Homeodomain-like"/>
    <property type="match status" value="1"/>
</dbReference>
<dbReference type="InterPro" id="IPR036890">
    <property type="entry name" value="HATPase_C_sf"/>
</dbReference>
<dbReference type="PROSITE" id="PS50109">
    <property type="entry name" value="HIS_KIN"/>
    <property type="match status" value="1"/>
</dbReference>
<evidence type="ECO:0000256" key="4">
    <source>
        <dbReference type="ARBA" id="ARBA00023163"/>
    </source>
</evidence>
<dbReference type="InterPro" id="IPR001789">
    <property type="entry name" value="Sig_transdc_resp-reg_receiver"/>
</dbReference>
<comment type="caution">
    <text evidence="9">The sequence shown here is derived from an EMBL/GenBank/DDBJ whole genome shotgun (WGS) entry which is preliminary data.</text>
</comment>